<keyword evidence="2" id="KW-0812">Transmembrane</keyword>
<evidence type="ECO:0000256" key="3">
    <source>
        <dbReference type="SAM" id="SignalP"/>
    </source>
</evidence>
<gene>
    <name evidence="5" type="ORF">ACH4GP_29975</name>
</gene>
<sequence length="464" mass="47287">MTRFHWRGAARLFTSLVVVSLTVGGTAALAGTALADEGAPANGGVGAVLKGHSDVVGPVHIEGWGKRDAGLFNLETANGDLLKTYCVDFPTSPISGSKYSEVDWGRTSLGENADAGKIKWILDHAFPTLSAADLKKAAGIDGELTDSDAAAGTQLAIWHFSDKLKSEAKAPAAQAVSDYLVKNAKVLPEPPASLRLNAAQLAGKSGDTLGPIKVDTSSPTADVALDEAAKAKKVAVVNKAGQPVATAKNGDELYLTAPRSQDAIEATVTVTASSARTHGRAFKGVRPGGGPSQTMILAGTKSLALNAKVSAKWESSGHSGAIPTVGFKENCAKGGVEVTAGNKGDLPFDFTLNGKTHTVEPGGDKTILIKADKDQRYNITVTGDHGFKKSASGVLDCGPKPAPSPSSSDTPAPAPAEGENHDGDLATTGASGNAPLIGGIAAVLVLLGGATVFFLRKRGKTSGN</sequence>
<organism evidence="5 6">
    <name type="scientific">Streptomyces celluloflavus</name>
    <dbReference type="NCBI Taxonomy" id="58344"/>
    <lineage>
        <taxon>Bacteria</taxon>
        <taxon>Bacillati</taxon>
        <taxon>Actinomycetota</taxon>
        <taxon>Actinomycetes</taxon>
        <taxon>Kitasatosporales</taxon>
        <taxon>Streptomycetaceae</taxon>
        <taxon>Streptomyces</taxon>
    </lineage>
</organism>
<evidence type="ECO:0000256" key="2">
    <source>
        <dbReference type="SAM" id="Phobius"/>
    </source>
</evidence>
<keyword evidence="3" id="KW-0732">Signal</keyword>
<dbReference type="InterPro" id="IPR023849">
    <property type="entry name" value="TQXA_dom"/>
</dbReference>
<protein>
    <submittedName>
        <fullName evidence="5">Thioester domain-containing protein</fullName>
    </submittedName>
</protein>
<comment type="caution">
    <text evidence="5">The sequence shown here is derived from an EMBL/GenBank/DDBJ whole genome shotgun (WGS) entry which is preliminary data.</text>
</comment>
<evidence type="ECO:0000256" key="1">
    <source>
        <dbReference type="SAM" id="MobiDB-lite"/>
    </source>
</evidence>
<feature type="transmembrane region" description="Helical" evidence="2">
    <location>
        <begin position="436"/>
        <end position="455"/>
    </location>
</feature>
<dbReference type="NCBIfam" id="TIGR03934">
    <property type="entry name" value="TQXA_dom"/>
    <property type="match status" value="1"/>
</dbReference>
<keyword evidence="2" id="KW-1133">Transmembrane helix</keyword>
<name>A0ABW7RKG3_9ACTN</name>
<dbReference type="InterPro" id="IPR013552">
    <property type="entry name" value="Thioester_dom"/>
</dbReference>
<feature type="chain" id="PRO_5046874472" evidence="3">
    <location>
        <begin position="36"/>
        <end position="464"/>
    </location>
</feature>
<proteinExistence type="predicted"/>
<evidence type="ECO:0000313" key="6">
    <source>
        <dbReference type="Proteomes" id="UP001610990"/>
    </source>
</evidence>
<dbReference type="RefSeq" id="WP_367436228.1">
    <property type="nucleotide sequence ID" value="NZ_CP108413.1"/>
</dbReference>
<feature type="region of interest" description="Disordered" evidence="1">
    <location>
        <begin position="390"/>
        <end position="429"/>
    </location>
</feature>
<keyword evidence="6" id="KW-1185">Reference proteome</keyword>
<keyword evidence="2" id="KW-0472">Membrane</keyword>
<accession>A0ABW7RKG3</accession>
<dbReference type="Proteomes" id="UP001610990">
    <property type="component" value="Unassembled WGS sequence"/>
</dbReference>
<dbReference type="EMBL" id="JBIRGH010000024">
    <property type="protein sequence ID" value="MFH8588572.1"/>
    <property type="molecule type" value="Genomic_DNA"/>
</dbReference>
<reference evidence="5 6" key="1">
    <citation type="submission" date="2024-10" db="EMBL/GenBank/DDBJ databases">
        <title>The Natural Products Discovery Center: Release of the First 8490 Sequenced Strains for Exploring Actinobacteria Biosynthetic Diversity.</title>
        <authorList>
            <person name="Kalkreuter E."/>
            <person name="Kautsar S.A."/>
            <person name="Yang D."/>
            <person name="Bader C.D."/>
            <person name="Teijaro C.N."/>
            <person name="Fluegel L."/>
            <person name="Davis C.M."/>
            <person name="Simpson J.R."/>
            <person name="Lauterbach L."/>
            <person name="Steele A.D."/>
            <person name="Gui C."/>
            <person name="Meng S."/>
            <person name="Li G."/>
            <person name="Viehrig K."/>
            <person name="Ye F."/>
            <person name="Su P."/>
            <person name="Kiefer A.F."/>
            <person name="Nichols A."/>
            <person name="Cepeda A.J."/>
            <person name="Yan W."/>
            <person name="Fan B."/>
            <person name="Jiang Y."/>
            <person name="Adhikari A."/>
            <person name="Zheng C.-J."/>
            <person name="Schuster L."/>
            <person name="Cowan T.M."/>
            <person name="Smanski M.J."/>
            <person name="Chevrette M.G."/>
            <person name="De Carvalho L.P.S."/>
            <person name="Shen B."/>
        </authorList>
    </citation>
    <scope>NUCLEOTIDE SEQUENCE [LARGE SCALE GENOMIC DNA]</scope>
    <source>
        <strain evidence="5 6">NPDC018013</strain>
    </source>
</reference>
<dbReference type="Pfam" id="PF08341">
    <property type="entry name" value="TED"/>
    <property type="match status" value="1"/>
</dbReference>
<evidence type="ECO:0000259" key="4">
    <source>
        <dbReference type="Pfam" id="PF08341"/>
    </source>
</evidence>
<dbReference type="Gene3D" id="1.10.150.480">
    <property type="match status" value="1"/>
</dbReference>
<dbReference type="NCBIfam" id="NF041528">
    <property type="entry name" value="strep_LAETG"/>
    <property type="match status" value="1"/>
</dbReference>
<evidence type="ECO:0000313" key="5">
    <source>
        <dbReference type="EMBL" id="MFH8588572.1"/>
    </source>
</evidence>
<feature type="signal peptide" evidence="3">
    <location>
        <begin position="1"/>
        <end position="35"/>
    </location>
</feature>
<feature type="domain" description="Thioester" evidence="4">
    <location>
        <begin position="84"/>
        <end position="185"/>
    </location>
</feature>